<dbReference type="EC" id="4.1.1.97" evidence="3"/>
<dbReference type="Pfam" id="PF09349">
    <property type="entry name" value="OHCU_decarbox"/>
    <property type="match status" value="1"/>
</dbReference>
<reference evidence="9" key="1">
    <citation type="submission" date="2018-12" db="EMBL/GenBank/DDBJ databases">
        <title>Tengunoibacter tsumagoiensis gen. nov., sp. nov., Dictyobacter kobayashii sp. nov., D. alpinus sp. nov., and D. joshuensis sp. nov. and description of Dictyobacteraceae fam. nov. within the order Ktedonobacterales isolated from Tengu-no-mugimeshi.</title>
        <authorList>
            <person name="Wang C.M."/>
            <person name="Zheng Y."/>
            <person name="Sakai Y."/>
            <person name="Toyoda A."/>
            <person name="Minakuchi Y."/>
            <person name="Abe K."/>
            <person name="Yokota A."/>
            <person name="Yabe S."/>
        </authorList>
    </citation>
    <scope>NUCLEOTIDE SEQUENCE [LARGE SCALE GENOMIC DNA]</scope>
    <source>
        <strain evidence="9">Uno16</strain>
    </source>
</reference>
<dbReference type="SUPFAM" id="SSF158694">
    <property type="entry name" value="UraD-Like"/>
    <property type="match status" value="1"/>
</dbReference>
<comment type="catalytic activity">
    <reaction evidence="1">
        <text>5-hydroxy-2-oxo-4-ureido-2,5-dihydro-1H-imidazole-5-carboxylate + H(+) = (S)-allantoin + CO2</text>
        <dbReference type="Rhea" id="RHEA:26301"/>
        <dbReference type="ChEBI" id="CHEBI:15378"/>
        <dbReference type="ChEBI" id="CHEBI:15678"/>
        <dbReference type="ChEBI" id="CHEBI:16526"/>
        <dbReference type="ChEBI" id="CHEBI:58639"/>
        <dbReference type="EC" id="4.1.1.97"/>
    </reaction>
</comment>
<name>A0A402BHL9_9CHLR</name>
<evidence type="ECO:0000313" key="8">
    <source>
        <dbReference type="EMBL" id="GCE30819.1"/>
    </source>
</evidence>
<feature type="domain" description="Oxo-4-hydroxy-4-carboxy-5-ureidoimidazoline decarboxylase" evidence="7">
    <location>
        <begin position="13"/>
        <end position="168"/>
    </location>
</feature>
<evidence type="ECO:0000259" key="7">
    <source>
        <dbReference type="Pfam" id="PF09349"/>
    </source>
</evidence>
<organism evidence="8 9">
    <name type="scientific">Dictyobacter alpinus</name>
    <dbReference type="NCBI Taxonomy" id="2014873"/>
    <lineage>
        <taxon>Bacteria</taxon>
        <taxon>Bacillati</taxon>
        <taxon>Chloroflexota</taxon>
        <taxon>Ktedonobacteria</taxon>
        <taxon>Ktedonobacterales</taxon>
        <taxon>Dictyobacteraceae</taxon>
        <taxon>Dictyobacter</taxon>
    </lineage>
</organism>
<evidence type="ECO:0000256" key="1">
    <source>
        <dbReference type="ARBA" id="ARBA00001163"/>
    </source>
</evidence>
<dbReference type="GO" id="GO:0006144">
    <property type="term" value="P:purine nucleobase metabolic process"/>
    <property type="evidence" value="ECO:0007669"/>
    <property type="project" value="UniProtKB-KW"/>
</dbReference>
<keyword evidence="6" id="KW-0456">Lyase</keyword>
<dbReference type="PANTHER" id="PTHR43466">
    <property type="entry name" value="2-OXO-4-HYDROXY-4-CARBOXY-5-UREIDOIMIDAZOLINE DECARBOXYLASE-RELATED"/>
    <property type="match status" value="1"/>
</dbReference>
<evidence type="ECO:0000256" key="6">
    <source>
        <dbReference type="ARBA" id="ARBA00023239"/>
    </source>
</evidence>
<dbReference type="InterPro" id="IPR036778">
    <property type="entry name" value="OHCU_decarboxylase_sf"/>
</dbReference>
<protein>
    <recommendedName>
        <fullName evidence="3">2-oxo-4-hydroxy-4-carboxy-5-ureidoimidazoline decarboxylase</fullName>
        <ecNumber evidence="3">4.1.1.97</ecNumber>
    </recommendedName>
</protein>
<accession>A0A402BHL9</accession>
<gene>
    <name evidence="8" type="ORF">KDA_63030</name>
</gene>
<dbReference type="NCBIfam" id="TIGR03164">
    <property type="entry name" value="UHCUDC"/>
    <property type="match status" value="1"/>
</dbReference>
<evidence type="ECO:0000256" key="4">
    <source>
        <dbReference type="ARBA" id="ARBA00022631"/>
    </source>
</evidence>
<evidence type="ECO:0000256" key="2">
    <source>
        <dbReference type="ARBA" id="ARBA00004754"/>
    </source>
</evidence>
<comment type="pathway">
    <text evidence="2">Purine metabolism; urate degradation; (S)-allantoin from urate: step 3/3.</text>
</comment>
<dbReference type="GO" id="GO:0000255">
    <property type="term" value="P:allantoin metabolic process"/>
    <property type="evidence" value="ECO:0007669"/>
    <property type="project" value="InterPro"/>
</dbReference>
<dbReference type="UniPathway" id="UPA00394">
    <property type="reaction ID" value="UER00652"/>
</dbReference>
<evidence type="ECO:0000256" key="3">
    <source>
        <dbReference type="ARBA" id="ARBA00012257"/>
    </source>
</evidence>
<dbReference type="GO" id="GO:0019628">
    <property type="term" value="P:urate catabolic process"/>
    <property type="evidence" value="ECO:0007669"/>
    <property type="project" value="UniProtKB-UniPathway"/>
</dbReference>
<dbReference type="InterPro" id="IPR017580">
    <property type="entry name" value="OHCU_decarboxylase-1"/>
</dbReference>
<keyword evidence="5" id="KW-0210">Decarboxylase</keyword>
<dbReference type="OrthoDB" id="9800909at2"/>
<proteinExistence type="predicted"/>
<dbReference type="GO" id="GO:0051997">
    <property type="term" value="F:2-oxo-4-hydroxy-4-carboxy-5-ureidoimidazoline decarboxylase activity"/>
    <property type="evidence" value="ECO:0007669"/>
    <property type="project" value="UniProtKB-EC"/>
</dbReference>
<keyword evidence="4" id="KW-0659">Purine metabolism</keyword>
<dbReference type="EMBL" id="BIFT01000002">
    <property type="protein sequence ID" value="GCE30819.1"/>
    <property type="molecule type" value="Genomic_DNA"/>
</dbReference>
<dbReference type="RefSeq" id="WP_126630860.1">
    <property type="nucleotide sequence ID" value="NZ_BIFT01000002.1"/>
</dbReference>
<evidence type="ECO:0000313" key="9">
    <source>
        <dbReference type="Proteomes" id="UP000287171"/>
    </source>
</evidence>
<sequence>MTTGHKFTLQEINALDWDSFVHALGSVFEGPPWIVAEAWSARPFTSFEQLHAALCTVMQAAPVDQQVFLIQSHPDLVGRAALAGTLSSSSTNEQASAGLDRLTPTEIELFSRLNQTYRERFGFPFVICARENKKESILAGFEQRLQNSRSQEIALALGEVEKIAALRLHDLLDTQTS</sequence>
<dbReference type="Gene3D" id="1.10.3330.10">
    <property type="entry name" value="Oxo-4-hydroxy-4-carboxy-5-ureidoimidazoline decarboxylase"/>
    <property type="match status" value="1"/>
</dbReference>
<keyword evidence="9" id="KW-1185">Reference proteome</keyword>
<dbReference type="AlphaFoldDB" id="A0A402BHL9"/>
<dbReference type="InterPro" id="IPR018020">
    <property type="entry name" value="OHCU_decarboxylase"/>
</dbReference>
<dbReference type="Proteomes" id="UP000287171">
    <property type="component" value="Unassembled WGS sequence"/>
</dbReference>
<dbReference type="PANTHER" id="PTHR43466:SF1">
    <property type="entry name" value="2-OXO-4-HYDROXY-4-CARBOXY-5-UREIDOIMIDAZOLINE DECARBOXYLASE-RELATED"/>
    <property type="match status" value="1"/>
</dbReference>
<comment type="caution">
    <text evidence="8">The sequence shown here is derived from an EMBL/GenBank/DDBJ whole genome shotgun (WGS) entry which is preliminary data.</text>
</comment>
<evidence type="ECO:0000256" key="5">
    <source>
        <dbReference type="ARBA" id="ARBA00022793"/>
    </source>
</evidence>